<evidence type="ECO:0000256" key="2">
    <source>
        <dbReference type="SAM" id="SignalP"/>
    </source>
</evidence>
<keyword evidence="1" id="KW-1133">Transmembrane helix</keyword>
<keyword evidence="2" id="KW-0732">Signal</keyword>
<evidence type="ECO:0000256" key="1">
    <source>
        <dbReference type="SAM" id="Phobius"/>
    </source>
</evidence>
<feature type="chain" id="PRO_5038375830" evidence="2">
    <location>
        <begin position="19"/>
        <end position="106"/>
    </location>
</feature>
<dbReference type="Pfam" id="PF09577">
    <property type="entry name" value="Spore_YpjB"/>
    <property type="match status" value="1"/>
</dbReference>
<dbReference type="STRING" id="361279.SAMN05421663_111102"/>
<evidence type="ECO:0000313" key="4">
    <source>
        <dbReference type="Proteomes" id="UP000198666"/>
    </source>
</evidence>
<keyword evidence="1" id="KW-0472">Membrane</keyword>
<gene>
    <name evidence="3" type="ORF">SAMN05421663_111102</name>
</gene>
<keyword evidence="4" id="KW-1185">Reference proteome</keyword>
<organism evidence="3 4">
    <name type="scientific">Terribacillus halophilus</name>
    <dbReference type="NCBI Taxonomy" id="361279"/>
    <lineage>
        <taxon>Bacteria</taxon>
        <taxon>Bacillati</taxon>
        <taxon>Bacillota</taxon>
        <taxon>Bacilli</taxon>
        <taxon>Bacillales</taxon>
        <taxon>Bacillaceae</taxon>
        <taxon>Terribacillus</taxon>
    </lineage>
</organism>
<reference evidence="4" key="1">
    <citation type="submission" date="2016-10" db="EMBL/GenBank/DDBJ databases">
        <authorList>
            <person name="Varghese N."/>
            <person name="Submissions S."/>
        </authorList>
    </citation>
    <scope>NUCLEOTIDE SEQUENCE [LARGE SCALE GENOMIC DNA]</scope>
    <source>
        <strain evidence="4">DSM 21620</strain>
    </source>
</reference>
<dbReference type="Proteomes" id="UP000198666">
    <property type="component" value="Unassembled WGS sequence"/>
</dbReference>
<proteinExistence type="predicted"/>
<sequence length="106" mass="11720">MKKLLLVVVLTASFFVLANIAELMLQPQTEALSSSSDKMEQTFDQQFNSLPAYLYSIAVPDKSSYGTGRFWGILGISASIVGTLIYVGYKKYRAENDKSVNKDPNS</sequence>
<dbReference type="AlphaFoldDB" id="A0A1G6V2Z8"/>
<protein>
    <submittedName>
        <fullName evidence="3">Sporulation protein YpjB (SpoYpjB)</fullName>
    </submittedName>
</protein>
<feature type="transmembrane region" description="Helical" evidence="1">
    <location>
        <begin position="70"/>
        <end position="89"/>
    </location>
</feature>
<keyword evidence="1" id="KW-0812">Transmembrane</keyword>
<evidence type="ECO:0000313" key="3">
    <source>
        <dbReference type="EMBL" id="SDD47999.1"/>
    </source>
</evidence>
<feature type="signal peptide" evidence="2">
    <location>
        <begin position="1"/>
        <end position="18"/>
    </location>
</feature>
<dbReference type="EMBL" id="FMZB01000011">
    <property type="protein sequence ID" value="SDD47999.1"/>
    <property type="molecule type" value="Genomic_DNA"/>
</dbReference>
<dbReference type="RefSeq" id="WP_093728360.1">
    <property type="nucleotide sequence ID" value="NZ_FMZB01000011.1"/>
</dbReference>
<dbReference type="InterPro" id="IPR014231">
    <property type="entry name" value="Spore_YpjB"/>
</dbReference>
<name>A0A1G6V2Z8_9BACI</name>
<accession>A0A1G6V2Z8</accession>